<dbReference type="Pfam" id="PF09754">
    <property type="entry name" value="PAC2"/>
    <property type="match status" value="1"/>
</dbReference>
<evidence type="ECO:0000313" key="2">
    <source>
        <dbReference type="Proteomes" id="UP000216300"/>
    </source>
</evidence>
<dbReference type="PIRSF" id="PIRSF028754">
    <property type="entry name" value="UCP028754"/>
    <property type="match status" value="1"/>
</dbReference>
<dbReference type="Proteomes" id="UP000216300">
    <property type="component" value="Unassembled WGS sequence"/>
</dbReference>
<dbReference type="EMBL" id="NMVJ01000006">
    <property type="protein sequence ID" value="OYN91068.1"/>
    <property type="molecule type" value="Genomic_DNA"/>
</dbReference>
<dbReference type="InterPro" id="IPR008492">
    <property type="entry name" value="Rv2714-like"/>
</dbReference>
<dbReference type="InterPro" id="IPR038389">
    <property type="entry name" value="PSMG2_sf"/>
</dbReference>
<name>A0A255EHS1_9ACTN</name>
<dbReference type="AlphaFoldDB" id="A0A255EHS1"/>
<comment type="caution">
    <text evidence="1">The sequence shown here is derived from an EMBL/GenBank/DDBJ whole genome shotgun (WGS) entry which is preliminary data.</text>
</comment>
<dbReference type="OrthoDB" id="3733464at2"/>
<evidence type="ECO:0000313" key="1">
    <source>
        <dbReference type="EMBL" id="OYN91068.1"/>
    </source>
</evidence>
<accession>A0A255EHS1</accession>
<dbReference type="Gene3D" id="3.40.50.10900">
    <property type="entry name" value="PAC-like subunit"/>
    <property type="match status" value="1"/>
</dbReference>
<evidence type="ECO:0008006" key="3">
    <source>
        <dbReference type="Google" id="ProtNLM"/>
    </source>
</evidence>
<dbReference type="SUPFAM" id="SSF159659">
    <property type="entry name" value="Cgl1923-like"/>
    <property type="match status" value="1"/>
</dbReference>
<protein>
    <recommendedName>
        <fullName evidence="3">PAC2 family protein</fullName>
    </recommendedName>
</protein>
<proteinExistence type="predicted"/>
<sequence length="302" mass="32254">MEVTVNLIYADHVDPRTVTAKHLVIAIGGAGDAGGAVDGLSRELAGEAGRPIGSFPTDEVANYLRNRPRITMTDGWLADYRPPTLTLHEGRDAEGDRFLVLSGPEPGLNWEKLADSVVSLVDRFMVEQVTVVMAVPMGVPHTRAITATLFASDQTMLPDHPELPWDVSMPASFPVMLGLRLEEAQVPVAGVALHVPHYLAEQDYPAAAMAGVDWVARLTNLKVSPTAELTEKDAAFAMMINQALQQNPPFAAMVGKLEAAYDEPGQPQLGVAAGQAGVPSAEEIGAEAEQFLRDLNQGEGTD</sequence>
<dbReference type="InterPro" id="IPR019151">
    <property type="entry name" value="Proteasome_assmbl_chaperone_2"/>
</dbReference>
<gene>
    <name evidence="1" type="ORF">CGZ91_06295</name>
</gene>
<reference evidence="1 2" key="1">
    <citation type="submission" date="2017-07" db="EMBL/GenBank/DDBJ databases">
        <title>Draft whole genome sequences of clinical Proprionibacteriaceae strains.</title>
        <authorList>
            <person name="Bernier A.-M."/>
            <person name="Bernard K."/>
            <person name="Domingo M.-C."/>
        </authorList>
    </citation>
    <scope>NUCLEOTIDE SEQUENCE [LARGE SCALE GENOMIC DNA]</scope>
    <source>
        <strain evidence="1 2">NML 150081</strain>
    </source>
</reference>
<keyword evidence="2" id="KW-1185">Reference proteome</keyword>
<organism evidence="1 2">
    <name type="scientific">Parenemella sanctibonifatiensis</name>
    <dbReference type="NCBI Taxonomy" id="2016505"/>
    <lineage>
        <taxon>Bacteria</taxon>
        <taxon>Bacillati</taxon>
        <taxon>Actinomycetota</taxon>
        <taxon>Actinomycetes</taxon>
        <taxon>Propionibacteriales</taxon>
        <taxon>Propionibacteriaceae</taxon>
        <taxon>Parenemella</taxon>
    </lineage>
</organism>